<dbReference type="Proteomes" id="UP000554482">
    <property type="component" value="Unassembled WGS sequence"/>
</dbReference>
<protein>
    <submittedName>
        <fullName evidence="2">Uncharacterized protein</fullName>
    </submittedName>
</protein>
<name>A0A7J6WA24_THATH</name>
<sequence>LLCGRVVYWLSCQEDETDASVYIFTLKQAPVVQYVSEEFELKLESRNALSHGESSDRLNKFNKPRHTSSQYLDNRHAKTIAHIKMKALRSWSLPMSSPSNLENLLPKFSVGLDT</sequence>
<gene>
    <name evidence="2" type="ORF">FRX31_016262</name>
</gene>
<evidence type="ECO:0000313" key="3">
    <source>
        <dbReference type="Proteomes" id="UP000554482"/>
    </source>
</evidence>
<comment type="caution">
    <text evidence="2">The sequence shown here is derived from an EMBL/GenBank/DDBJ whole genome shotgun (WGS) entry which is preliminary data.</text>
</comment>
<accession>A0A7J6WA24</accession>
<evidence type="ECO:0000313" key="2">
    <source>
        <dbReference type="EMBL" id="KAF5194151.1"/>
    </source>
</evidence>
<dbReference type="EMBL" id="JABWDY010019115">
    <property type="protein sequence ID" value="KAF5194151.1"/>
    <property type="molecule type" value="Genomic_DNA"/>
</dbReference>
<feature type="region of interest" description="Disordered" evidence="1">
    <location>
        <begin position="48"/>
        <end position="69"/>
    </location>
</feature>
<organism evidence="2 3">
    <name type="scientific">Thalictrum thalictroides</name>
    <name type="common">Rue-anemone</name>
    <name type="synonym">Anemone thalictroides</name>
    <dbReference type="NCBI Taxonomy" id="46969"/>
    <lineage>
        <taxon>Eukaryota</taxon>
        <taxon>Viridiplantae</taxon>
        <taxon>Streptophyta</taxon>
        <taxon>Embryophyta</taxon>
        <taxon>Tracheophyta</taxon>
        <taxon>Spermatophyta</taxon>
        <taxon>Magnoliopsida</taxon>
        <taxon>Ranunculales</taxon>
        <taxon>Ranunculaceae</taxon>
        <taxon>Thalictroideae</taxon>
        <taxon>Thalictrum</taxon>
    </lineage>
</organism>
<evidence type="ECO:0000256" key="1">
    <source>
        <dbReference type="SAM" id="MobiDB-lite"/>
    </source>
</evidence>
<keyword evidence="3" id="KW-1185">Reference proteome</keyword>
<dbReference type="AlphaFoldDB" id="A0A7J6WA24"/>
<reference evidence="2 3" key="1">
    <citation type="submission" date="2020-06" db="EMBL/GenBank/DDBJ databases">
        <title>Transcriptomic and genomic resources for Thalictrum thalictroides and T. hernandezii: Facilitating candidate gene discovery in an emerging model plant lineage.</title>
        <authorList>
            <person name="Arias T."/>
            <person name="Riano-Pachon D.M."/>
            <person name="Di Stilio V.S."/>
        </authorList>
    </citation>
    <scope>NUCLEOTIDE SEQUENCE [LARGE SCALE GENOMIC DNA]</scope>
    <source>
        <strain evidence="3">cv. WT478/WT964</strain>
        <tissue evidence="2">Leaves</tissue>
    </source>
</reference>
<feature type="non-terminal residue" evidence="2">
    <location>
        <position position="1"/>
    </location>
</feature>
<proteinExistence type="predicted"/>